<dbReference type="Proteomes" id="UP000027746">
    <property type="component" value="Unassembled WGS sequence"/>
</dbReference>
<dbReference type="GeneID" id="68871573"/>
<dbReference type="InterPro" id="IPR052718">
    <property type="entry name" value="NmrA-type_oxidoreductase"/>
</dbReference>
<feature type="domain" description="NAD(P)-binding" evidence="1">
    <location>
        <begin position="7"/>
        <end position="181"/>
    </location>
</feature>
<comment type="caution">
    <text evidence="2">The sequence shown here is derived from an EMBL/GenBank/DDBJ whole genome shotgun (WGS) entry which is preliminary data.</text>
</comment>
<gene>
    <name evidence="2" type="ORF">SUH3_11525</name>
</gene>
<dbReference type="InterPro" id="IPR036291">
    <property type="entry name" value="NAD(P)-bd_dom_sf"/>
</dbReference>
<dbReference type="AlphaFoldDB" id="A0A073J5Z0"/>
<dbReference type="CDD" id="cd05269">
    <property type="entry name" value="TMR_SDR_a"/>
    <property type="match status" value="1"/>
</dbReference>
<dbReference type="Gene3D" id="3.40.50.720">
    <property type="entry name" value="NAD(P)-binding Rossmann-like Domain"/>
    <property type="match status" value="1"/>
</dbReference>
<sequence length="281" mass="28785">MTVAVTGATGQLGRLVIAGLKDKMAASDIIALARSPEKAADLGVTARRADYDAPETLAPALAGVDTLLLISGSEIGQRTAQHRAVIDAAKSAGVGHIVYTSLLRADTSPMSLAVEHRETEALIKASGLTYTILRNGWYTENYTGSVPGAVQAGALVGSAGDGRISSAARADYADAAVAVLTAGDHVGKTYELAGDSAYTLSDLAAEVSAQTGKTIPYQNLPQDEYAKILVSVGLPEGFAGALASFDVDASQGALFHDGRDLSDLIGRPTTPLSKSVSEALA</sequence>
<dbReference type="PANTHER" id="PTHR47129:SF1">
    <property type="entry name" value="NMRA-LIKE DOMAIN-CONTAINING PROTEIN"/>
    <property type="match status" value="1"/>
</dbReference>
<dbReference type="RefSeq" id="WP_037923331.1">
    <property type="nucleotide sequence ID" value="NZ_CP054599.1"/>
</dbReference>
<dbReference type="InterPro" id="IPR016040">
    <property type="entry name" value="NAD(P)-bd_dom"/>
</dbReference>
<evidence type="ECO:0000313" key="3">
    <source>
        <dbReference type="Proteomes" id="UP000027746"/>
    </source>
</evidence>
<dbReference type="Pfam" id="PF13460">
    <property type="entry name" value="NAD_binding_10"/>
    <property type="match status" value="1"/>
</dbReference>
<dbReference type="OrthoDB" id="7771794at2"/>
<dbReference type="Gene3D" id="3.90.25.10">
    <property type="entry name" value="UDP-galactose 4-epimerase, domain 1"/>
    <property type="match status" value="1"/>
</dbReference>
<proteinExistence type="predicted"/>
<evidence type="ECO:0000313" key="2">
    <source>
        <dbReference type="EMBL" id="KEJ97394.1"/>
    </source>
</evidence>
<organism evidence="2 3">
    <name type="scientific">Pseudosulfitobacter pseudonitzschiae</name>
    <dbReference type="NCBI Taxonomy" id="1402135"/>
    <lineage>
        <taxon>Bacteria</taxon>
        <taxon>Pseudomonadati</taxon>
        <taxon>Pseudomonadota</taxon>
        <taxon>Alphaproteobacteria</taxon>
        <taxon>Rhodobacterales</taxon>
        <taxon>Roseobacteraceae</taxon>
        <taxon>Pseudosulfitobacter</taxon>
    </lineage>
</organism>
<protein>
    <submittedName>
        <fullName evidence="2">NmrA family transcriptional regulator</fullName>
    </submittedName>
</protein>
<dbReference type="PANTHER" id="PTHR47129">
    <property type="entry name" value="QUINONE OXIDOREDUCTASE 2"/>
    <property type="match status" value="1"/>
</dbReference>
<keyword evidence="3" id="KW-1185">Reference proteome</keyword>
<accession>A0A073J5Z0</accession>
<name>A0A073J5Z0_9RHOB</name>
<dbReference type="EMBL" id="JAMD01000002">
    <property type="protein sequence ID" value="KEJ97394.1"/>
    <property type="molecule type" value="Genomic_DNA"/>
</dbReference>
<reference evidence="2 3" key="1">
    <citation type="submission" date="2014-01" db="EMBL/GenBank/DDBJ databases">
        <title>Sulfitobacter sp. H3 (MCCC 1A00686) Genome Sequencing.</title>
        <authorList>
            <person name="Lai Q."/>
            <person name="Hong Z."/>
        </authorList>
    </citation>
    <scope>NUCLEOTIDE SEQUENCE [LARGE SCALE GENOMIC DNA]</scope>
    <source>
        <strain evidence="2 3">H3</strain>
    </source>
</reference>
<evidence type="ECO:0000259" key="1">
    <source>
        <dbReference type="Pfam" id="PF13460"/>
    </source>
</evidence>
<dbReference type="SUPFAM" id="SSF51735">
    <property type="entry name" value="NAD(P)-binding Rossmann-fold domains"/>
    <property type="match status" value="1"/>
</dbReference>